<dbReference type="EMBL" id="JAMSHJ010000005">
    <property type="protein sequence ID" value="KAI5407614.1"/>
    <property type="molecule type" value="Genomic_DNA"/>
</dbReference>
<protein>
    <recommendedName>
        <fullName evidence="2">Phosphoinositide phospholipase C</fullName>
        <ecNumber evidence="2">3.1.4.11</ecNumber>
    </recommendedName>
</protein>
<dbReference type="InterPro" id="IPR001192">
    <property type="entry name" value="PI-PLC_fam"/>
</dbReference>
<dbReference type="Gramene" id="Psat05G0375100-T4">
    <property type="protein sequence ID" value="KAI5407614.1"/>
    <property type="gene ID" value="KIW84_053751"/>
</dbReference>
<evidence type="ECO:0000256" key="1">
    <source>
        <dbReference type="ARBA" id="ARBA00004202"/>
    </source>
</evidence>
<dbReference type="AlphaFoldDB" id="A0A9D4WTK0"/>
<dbReference type="InterPro" id="IPR017946">
    <property type="entry name" value="PLC-like_Pdiesterase_TIM-brl"/>
</dbReference>
<dbReference type="PROSITE" id="PS50007">
    <property type="entry name" value="PIPLC_X_DOMAIN"/>
    <property type="match status" value="1"/>
</dbReference>
<dbReference type="SMART" id="SM00148">
    <property type="entry name" value="PLCXc"/>
    <property type="match status" value="1"/>
</dbReference>
<dbReference type="Gene3D" id="3.20.20.190">
    <property type="entry name" value="Phosphatidylinositol (PI) phosphodiesterase"/>
    <property type="match status" value="1"/>
</dbReference>
<dbReference type="PANTHER" id="PTHR10336:SF172">
    <property type="entry name" value="PHOSPHOINOSITIDE PHOSPHOLIPASE C"/>
    <property type="match status" value="1"/>
</dbReference>
<dbReference type="PRINTS" id="PR00390">
    <property type="entry name" value="PHPHLIPASEC"/>
</dbReference>
<dbReference type="GO" id="GO:0048015">
    <property type="term" value="P:phosphatidylinositol-mediated signaling"/>
    <property type="evidence" value="ECO:0007669"/>
    <property type="project" value="TreeGrafter"/>
</dbReference>
<proteinExistence type="predicted"/>
<dbReference type="GO" id="GO:0004435">
    <property type="term" value="F:phosphatidylinositol-4,5-bisphosphate phospholipase C activity"/>
    <property type="evidence" value="ECO:0007669"/>
    <property type="project" value="UniProtKB-EC"/>
</dbReference>
<evidence type="ECO:0000313" key="5">
    <source>
        <dbReference type="EMBL" id="KAI5407614.1"/>
    </source>
</evidence>
<dbReference type="Pfam" id="PF00388">
    <property type="entry name" value="PI-PLC-X"/>
    <property type="match status" value="1"/>
</dbReference>
<comment type="subcellular location">
    <subcellularLocation>
        <location evidence="1">Cell membrane</location>
        <topology evidence="1">Peripheral membrane protein</topology>
    </subcellularLocation>
</comment>
<dbReference type="EC" id="3.1.4.11" evidence="2"/>
<gene>
    <name evidence="5" type="ORF">KIW84_053751</name>
</gene>
<dbReference type="InterPro" id="IPR000909">
    <property type="entry name" value="PLipase_C_PInositol-sp_X_dom"/>
</dbReference>
<feature type="domain" description="Phosphatidylinositol-specific phospholipase C X" evidence="4">
    <location>
        <begin position="1"/>
        <end position="144"/>
    </location>
</feature>
<comment type="caution">
    <text evidence="5">The sequence shown here is derived from an EMBL/GenBank/DDBJ whole genome shotgun (WGS) entry which is preliminary data.</text>
</comment>
<dbReference type="Proteomes" id="UP001058974">
    <property type="component" value="Chromosome 5"/>
</dbReference>
<evidence type="ECO:0000259" key="4">
    <source>
        <dbReference type="SMART" id="SM00148"/>
    </source>
</evidence>
<evidence type="ECO:0000256" key="3">
    <source>
        <dbReference type="SAM" id="MobiDB-lite"/>
    </source>
</evidence>
<keyword evidence="2" id="KW-0378">Hydrolase</keyword>
<organism evidence="5 6">
    <name type="scientific">Pisum sativum</name>
    <name type="common">Garden pea</name>
    <name type="synonym">Lathyrus oleraceus</name>
    <dbReference type="NCBI Taxonomy" id="3888"/>
    <lineage>
        <taxon>Eukaryota</taxon>
        <taxon>Viridiplantae</taxon>
        <taxon>Streptophyta</taxon>
        <taxon>Embryophyta</taxon>
        <taxon>Tracheophyta</taxon>
        <taxon>Spermatophyta</taxon>
        <taxon>Magnoliopsida</taxon>
        <taxon>eudicotyledons</taxon>
        <taxon>Gunneridae</taxon>
        <taxon>Pentapetalae</taxon>
        <taxon>rosids</taxon>
        <taxon>fabids</taxon>
        <taxon>Fabales</taxon>
        <taxon>Fabaceae</taxon>
        <taxon>Papilionoideae</taxon>
        <taxon>50 kb inversion clade</taxon>
        <taxon>NPAAA clade</taxon>
        <taxon>Hologalegina</taxon>
        <taxon>IRL clade</taxon>
        <taxon>Fabeae</taxon>
        <taxon>Lathyrus</taxon>
    </lineage>
</organism>
<evidence type="ECO:0000313" key="6">
    <source>
        <dbReference type="Proteomes" id="UP001058974"/>
    </source>
</evidence>
<feature type="region of interest" description="Disordered" evidence="3">
    <location>
        <begin position="143"/>
        <end position="171"/>
    </location>
</feature>
<dbReference type="PANTHER" id="PTHR10336">
    <property type="entry name" value="PHOSPHOINOSITIDE-SPECIFIC PHOSPHOLIPASE C FAMILY PROTEIN"/>
    <property type="match status" value="1"/>
</dbReference>
<sequence length="294" mass="33131">MKAPLSHYFMYTGHNSYLTGNQLTSLSSDVPIIEALKQGVRVIELDLWPSSTKDGGIKVVHGRTLTTPVALTKCLESIKKHAFVKSDFPVILTLEDHLTPKLQAKFAEMAIQIFGEMLYCPETDYLTEFPSPASLKNMVVISTKPPKESPQSEGTRHDVSNGSESSEDESWELQDSMAKVKTIDKVTELYKYIHNFILQEKKSESFFHGMQNVSDEEKLEDINTSDYKVNQQSTRGYKHLITIHGGKSEGTMKDRLKVDGGKVRRLSLSEKKLKTASESHGPDLIRYLSNFLQD</sequence>
<comment type="catalytic activity">
    <reaction evidence="2">
        <text>a 1,2-diacyl-sn-glycero-3-phospho-(1D-myo-inositol-4,5-bisphosphate) + H2O = 1D-myo-inositol 1,4,5-trisphosphate + a 1,2-diacyl-sn-glycerol + H(+)</text>
        <dbReference type="Rhea" id="RHEA:33179"/>
        <dbReference type="ChEBI" id="CHEBI:15377"/>
        <dbReference type="ChEBI" id="CHEBI:15378"/>
        <dbReference type="ChEBI" id="CHEBI:17815"/>
        <dbReference type="ChEBI" id="CHEBI:58456"/>
        <dbReference type="ChEBI" id="CHEBI:203600"/>
        <dbReference type="EC" id="3.1.4.11"/>
    </reaction>
</comment>
<evidence type="ECO:0000256" key="2">
    <source>
        <dbReference type="RuleBase" id="RU361133"/>
    </source>
</evidence>
<keyword evidence="2" id="KW-0443">Lipid metabolism</keyword>
<dbReference type="GO" id="GO:0051209">
    <property type="term" value="P:release of sequestered calcium ion into cytosol"/>
    <property type="evidence" value="ECO:0007669"/>
    <property type="project" value="TreeGrafter"/>
</dbReference>
<name>A0A9D4WTK0_PEA</name>
<reference evidence="5 6" key="1">
    <citation type="journal article" date="2022" name="Nat. Genet.">
        <title>Improved pea reference genome and pan-genome highlight genomic features and evolutionary characteristics.</title>
        <authorList>
            <person name="Yang T."/>
            <person name="Liu R."/>
            <person name="Luo Y."/>
            <person name="Hu S."/>
            <person name="Wang D."/>
            <person name="Wang C."/>
            <person name="Pandey M.K."/>
            <person name="Ge S."/>
            <person name="Xu Q."/>
            <person name="Li N."/>
            <person name="Li G."/>
            <person name="Huang Y."/>
            <person name="Saxena R.K."/>
            <person name="Ji Y."/>
            <person name="Li M."/>
            <person name="Yan X."/>
            <person name="He Y."/>
            <person name="Liu Y."/>
            <person name="Wang X."/>
            <person name="Xiang C."/>
            <person name="Varshney R.K."/>
            <person name="Ding H."/>
            <person name="Gao S."/>
            <person name="Zong X."/>
        </authorList>
    </citation>
    <scope>NUCLEOTIDE SEQUENCE [LARGE SCALE GENOMIC DNA]</scope>
    <source>
        <strain evidence="5 6">cv. Zhongwan 6</strain>
    </source>
</reference>
<dbReference type="SUPFAM" id="SSF51695">
    <property type="entry name" value="PLC-like phosphodiesterases"/>
    <property type="match status" value="1"/>
</dbReference>
<keyword evidence="6" id="KW-1185">Reference proteome</keyword>
<dbReference type="GO" id="GO:0016042">
    <property type="term" value="P:lipid catabolic process"/>
    <property type="evidence" value="ECO:0007669"/>
    <property type="project" value="UniProtKB-KW"/>
</dbReference>
<accession>A0A9D4WTK0</accession>
<keyword evidence="2" id="KW-0442">Lipid degradation</keyword>
<dbReference type="GO" id="GO:0005886">
    <property type="term" value="C:plasma membrane"/>
    <property type="evidence" value="ECO:0007669"/>
    <property type="project" value="UniProtKB-SubCell"/>
</dbReference>